<protein>
    <recommendedName>
        <fullName evidence="8">Endoglucanase</fullName>
        <ecNumber evidence="8">3.2.1.4</ecNumber>
    </recommendedName>
</protein>
<feature type="chain" id="PRO_5019789523" description="Endoglucanase" evidence="9">
    <location>
        <begin position="31"/>
        <end position="543"/>
    </location>
</feature>
<keyword evidence="6 8" id="KW-0326">Glycosidase</keyword>
<dbReference type="InterPro" id="IPR008965">
    <property type="entry name" value="CBM2/CBM3_carb-bd_dom_sf"/>
</dbReference>
<dbReference type="AlphaFoldDB" id="A0A495JRA0"/>
<dbReference type="Proteomes" id="UP000277671">
    <property type="component" value="Unassembled WGS sequence"/>
</dbReference>
<evidence type="ECO:0000256" key="4">
    <source>
        <dbReference type="ARBA" id="ARBA00023001"/>
    </source>
</evidence>
<dbReference type="PANTHER" id="PTHR34142">
    <property type="entry name" value="ENDO-BETA-1,4-GLUCANASE A"/>
    <property type="match status" value="1"/>
</dbReference>
<organism evidence="12 13">
    <name type="scientific">Micromonospora pisi</name>
    <dbReference type="NCBI Taxonomy" id="589240"/>
    <lineage>
        <taxon>Bacteria</taxon>
        <taxon>Bacillati</taxon>
        <taxon>Actinomycetota</taxon>
        <taxon>Actinomycetes</taxon>
        <taxon>Micromonosporales</taxon>
        <taxon>Micromonosporaceae</taxon>
        <taxon>Micromonospora</taxon>
    </lineage>
</organism>
<feature type="signal peptide" evidence="9">
    <location>
        <begin position="1"/>
        <end position="30"/>
    </location>
</feature>
<dbReference type="InterPro" id="IPR012291">
    <property type="entry name" value="CBM2_carb-bd_dom_sf"/>
</dbReference>
<accession>A0A495JRA0</accession>
<dbReference type="PROSITE" id="PS00561">
    <property type="entry name" value="CBM2_A"/>
    <property type="match status" value="1"/>
</dbReference>
<dbReference type="Gene3D" id="2.60.40.290">
    <property type="match status" value="1"/>
</dbReference>
<proteinExistence type="inferred from homology"/>
<feature type="domain" description="Fibronectin type-III" evidence="10">
    <location>
        <begin position="142"/>
        <end position="227"/>
    </location>
</feature>
<dbReference type="SUPFAM" id="SSF49265">
    <property type="entry name" value="Fibronectin type III"/>
    <property type="match status" value="1"/>
</dbReference>
<dbReference type="GO" id="GO:0030247">
    <property type="term" value="F:polysaccharide binding"/>
    <property type="evidence" value="ECO:0007669"/>
    <property type="project" value="UniProtKB-UniRule"/>
</dbReference>
<dbReference type="PROSITE" id="PS51173">
    <property type="entry name" value="CBM2"/>
    <property type="match status" value="1"/>
</dbReference>
<evidence type="ECO:0000259" key="10">
    <source>
        <dbReference type="PROSITE" id="PS50853"/>
    </source>
</evidence>
<reference evidence="12 13" key="1">
    <citation type="submission" date="2018-10" db="EMBL/GenBank/DDBJ databases">
        <title>Sequencing the genomes of 1000 actinobacteria strains.</title>
        <authorList>
            <person name="Klenk H.-P."/>
        </authorList>
    </citation>
    <scope>NUCLEOTIDE SEQUENCE [LARGE SCALE GENOMIC DNA]</scope>
    <source>
        <strain evidence="12 13">DSM 45175</strain>
    </source>
</reference>
<dbReference type="Gene3D" id="2.60.40.10">
    <property type="entry name" value="Immunoglobulins"/>
    <property type="match status" value="1"/>
</dbReference>
<dbReference type="InterPro" id="IPR001919">
    <property type="entry name" value="CBD2"/>
</dbReference>
<dbReference type="PROSITE" id="PS00659">
    <property type="entry name" value="GLYCOSYL_HYDROL_F5"/>
    <property type="match status" value="1"/>
</dbReference>
<dbReference type="CDD" id="cd00063">
    <property type="entry name" value="FN3"/>
    <property type="match status" value="1"/>
</dbReference>
<dbReference type="InterPro" id="IPR018087">
    <property type="entry name" value="Glyco_hydro_5_CS"/>
</dbReference>
<dbReference type="EMBL" id="RBKT01000001">
    <property type="protein sequence ID" value="RKR90589.1"/>
    <property type="molecule type" value="Genomic_DNA"/>
</dbReference>
<dbReference type="InterPro" id="IPR036116">
    <property type="entry name" value="FN3_sf"/>
</dbReference>
<dbReference type="Gene3D" id="3.20.20.80">
    <property type="entry name" value="Glycosidases"/>
    <property type="match status" value="1"/>
</dbReference>
<comment type="catalytic activity">
    <reaction evidence="1 8">
        <text>Endohydrolysis of (1-&gt;4)-beta-D-glucosidic linkages in cellulose, lichenin and cereal beta-D-glucans.</text>
        <dbReference type="EC" id="3.2.1.4"/>
    </reaction>
</comment>
<evidence type="ECO:0000256" key="1">
    <source>
        <dbReference type="ARBA" id="ARBA00000966"/>
    </source>
</evidence>
<dbReference type="PROSITE" id="PS50853">
    <property type="entry name" value="FN3"/>
    <property type="match status" value="1"/>
</dbReference>
<keyword evidence="4 8" id="KW-0136">Cellulose degradation</keyword>
<dbReference type="RefSeq" id="WP_121158841.1">
    <property type="nucleotide sequence ID" value="NZ_RBKT01000001.1"/>
</dbReference>
<dbReference type="InterPro" id="IPR018366">
    <property type="entry name" value="CBM2_CS"/>
</dbReference>
<dbReference type="InterPro" id="IPR003961">
    <property type="entry name" value="FN3_dom"/>
</dbReference>
<dbReference type="Pfam" id="PF00150">
    <property type="entry name" value="Cellulase"/>
    <property type="match status" value="1"/>
</dbReference>
<feature type="domain" description="CBM2" evidence="11">
    <location>
        <begin position="24"/>
        <end position="131"/>
    </location>
</feature>
<evidence type="ECO:0000256" key="6">
    <source>
        <dbReference type="ARBA" id="ARBA00023295"/>
    </source>
</evidence>
<evidence type="ECO:0000256" key="7">
    <source>
        <dbReference type="ARBA" id="ARBA00023326"/>
    </source>
</evidence>
<gene>
    <name evidence="12" type="ORF">BDK92_4967</name>
</gene>
<evidence type="ECO:0000256" key="8">
    <source>
        <dbReference type="RuleBase" id="RU361153"/>
    </source>
</evidence>
<comment type="similarity">
    <text evidence="8">Belongs to the glycosyl hydrolase 5 (cellulase A) family.</text>
</comment>
<dbReference type="InterPro" id="IPR013783">
    <property type="entry name" value="Ig-like_fold"/>
</dbReference>
<dbReference type="Pfam" id="PF00041">
    <property type="entry name" value="fn3"/>
    <property type="match status" value="1"/>
</dbReference>
<dbReference type="OrthoDB" id="182870at2"/>
<dbReference type="PANTHER" id="PTHR34142:SF1">
    <property type="entry name" value="GLYCOSIDE HYDROLASE FAMILY 5 DOMAIN-CONTAINING PROTEIN"/>
    <property type="match status" value="1"/>
</dbReference>
<dbReference type="SMART" id="SM00060">
    <property type="entry name" value="FN3"/>
    <property type="match status" value="1"/>
</dbReference>
<evidence type="ECO:0000256" key="3">
    <source>
        <dbReference type="ARBA" id="ARBA00022801"/>
    </source>
</evidence>
<evidence type="ECO:0000259" key="11">
    <source>
        <dbReference type="PROSITE" id="PS51173"/>
    </source>
</evidence>
<evidence type="ECO:0000256" key="2">
    <source>
        <dbReference type="ARBA" id="ARBA00022729"/>
    </source>
</evidence>
<comment type="caution">
    <text evidence="12">The sequence shown here is derived from an EMBL/GenBank/DDBJ whole genome shotgun (WGS) entry which is preliminary data.</text>
</comment>
<dbReference type="SUPFAM" id="SSF51445">
    <property type="entry name" value="(Trans)glycosidases"/>
    <property type="match status" value="1"/>
</dbReference>
<evidence type="ECO:0000256" key="5">
    <source>
        <dbReference type="ARBA" id="ARBA00023277"/>
    </source>
</evidence>
<dbReference type="GO" id="GO:0030245">
    <property type="term" value="P:cellulose catabolic process"/>
    <property type="evidence" value="ECO:0007669"/>
    <property type="project" value="UniProtKB-KW"/>
</dbReference>
<keyword evidence="7 8" id="KW-0624">Polysaccharide degradation</keyword>
<dbReference type="InterPro" id="IPR017853">
    <property type="entry name" value="GH"/>
</dbReference>
<keyword evidence="2 9" id="KW-0732">Signal</keyword>
<dbReference type="SUPFAM" id="SSF49384">
    <property type="entry name" value="Carbohydrate-binding domain"/>
    <property type="match status" value="1"/>
</dbReference>
<dbReference type="Pfam" id="PF00553">
    <property type="entry name" value="CBM_2"/>
    <property type="match status" value="1"/>
</dbReference>
<dbReference type="SMART" id="SM00637">
    <property type="entry name" value="CBD_II"/>
    <property type="match status" value="1"/>
</dbReference>
<sequence length="543" mass="57254">MNRLRRLATLVSATALAAASAVLVAPSAYAATASFAKTQDWGSGYEALFTVRNDTSSTITSWRVEFDLPGGSTIGSSWDAVRTSSGNRHSFANQSWNGTLGAGASTTFGFTVSGTGTPTNCTVNGGSCTGGGGGGDTQAPTTPGNLRSTSVTANSVSLAWNASTDNVGVTGYNIYRGGTLATTVTGTSGTVGGLTAATAYTFTVRARDAAGNLSAVSNQVSATTAPGGGGGSTPAAINGQLRVCGTKLCNRYDQPIQLRGMSTHGIQWYAQCVNNNSLDALATDWRADVLRISMYIQEGGYETDPRGFTDRVHDYIERATARGMYAIVDWHMLTPGDPNDNLSRARTFFTEIASRHKDKTNILYEVANEPNGVGWSSIKSYAEQIIPVIRAQDPDGVVLVGTRAWSSLGLSDGASETEVINNPVNATNIMYTFHFYAASHGSSYLNALSRAADRIPMFVTEFGTQTASGDGANNFTQAQAYLDLMATKKISWVNWNFSDDFRSGAVFNTGTCNGTSYAGTGVLKPAGVWVRDRIRTADDFPTG</sequence>
<keyword evidence="13" id="KW-1185">Reference proteome</keyword>
<dbReference type="EC" id="3.2.1.4" evidence="8"/>
<name>A0A495JRA0_9ACTN</name>
<evidence type="ECO:0000256" key="9">
    <source>
        <dbReference type="SAM" id="SignalP"/>
    </source>
</evidence>
<keyword evidence="5 8" id="KW-0119">Carbohydrate metabolism</keyword>
<evidence type="ECO:0000313" key="13">
    <source>
        <dbReference type="Proteomes" id="UP000277671"/>
    </source>
</evidence>
<dbReference type="InterPro" id="IPR001547">
    <property type="entry name" value="Glyco_hydro_5"/>
</dbReference>
<dbReference type="FunFam" id="2.60.40.10:FF:001114">
    <property type="entry name" value="Chitinase A1"/>
    <property type="match status" value="1"/>
</dbReference>
<dbReference type="GO" id="GO:0008810">
    <property type="term" value="F:cellulase activity"/>
    <property type="evidence" value="ECO:0007669"/>
    <property type="project" value="UniProtKB-EC"/>
</dbReference>
<keyword evidence="3 8" id="KW-0378">Hydrolase</keyword>
<evidence type="ECO:0000313" key="12">
    <source>
        <dbReference type="EMBL" id="RKR90589.1"/>
    </source>
</evidence>